<dbReference type="Gene3D" id="2.60.40.420">
    <property type="entry name" value="Cupredoxins - blue copper proteins"/>
    <property type="match status" value="1"/>
</dbReference>
<evidence type="ECO:0000256" key="5">
    <source>
        <dbReference type="ARBA" id="ARBA00022982"/>
    </source>
</evidence>
<dbReference type="InterPro" id="IPR002387">
    <property type="entry name" value="Plastocyanin"/>
</dbReference>
<accession>K0SZ08</accession>
<evidence type="ECO:0000313" key="12">
    <source>
        <dbReference type="EMBL" id="EJK71623.1"/>
    </source>
</evidence>
<evidence type="ECO:0000256" key="8">
    <source>
        <dbReference type="ARBA" id="ARBA00023136"/>
    </source>
</evidence>
<keyword evidence="10" id="KW-0732">Signal</keyword>
<dbReference type="GO" id="GO:0009535">
    <property type="term" value="C:chloroplast thylakoid membrane"/>
    <property type="evidence" value="ECO:0007669"/>
    <property type="project" value="UniProtKB-SubCell"/>
</dbReference>
<evidence type="ECO:0000256" key="10">
    <source>
        <dbReference type="SAM" id="SignalP"/>
    </source>
</evidence>
<dbReference type="InterPro" id="IPR000923">
    <property type="entry name" value="BlueCu_1"/>
</dbReference>
<dbReference type="InterPro" id="IPR028871">
    <property type="entry name" value="BlueCu_1_BS"/>
</dbReference>
<keyword evidence="4 9" id="KW-0479">Metal-binding</keyword>
<feature type="chain" id="PRO_5013402328" evidence="10">
    <location>
        <begin position="16"/>
        <end position="255"/>
    </location>
</feature>
<dbReference type="PRINTS" id="PR00156">
    <property type="entry name" value="COPPERBLUE"/>
</dbReference>
<evidence type="ECO:0000256" key="6">
    <source>
        <dbReference type="ARBA" id="ARBA00023008"/>
    </source>
</evidence>
<keyword evidence="3" id="KW-0813">Transport</keyword>
<dbReference type="CDD" id="cd04219">
    <property type="entry name" value="Plastocyanin"/>
    <property type="match status" value="1"/>
</dbReference>
<feature type="binding site" evidence="9">
    <location>
        <position position="219"/>
    </location>
    <ligand>
        <name>Cu cation</name>
        <dbReference type="ChEBI" id="CHEBI:23378"/>
    </ligand>
</feature>
<feature type="domain" description="Blue (type 1) copper" evidence="11">
    <location>
        <begin position="135"/>
        <end position="228"/>
    </location>
</feature>
<keyword evidence="13" id="KW-1185">Reference proteome</keyword>
<comment type="caution">
    <text evidence="12">The sequence shown here is derived from an EMBL/GenBank/DDBJ whole genome shotgun (WGS) entry which is preliminary data.</text>
</comment>
<dbReference type="GO" id="GO:0005507">
    <property type="term" value="F:copper ion binding"/>
    <property type="evidence" value="ECO:0007669"/>
    <property type="project" value="InterPro"/>
</dbReference>
<proteinExistence type="inferred from homology"/>
<dbReference type="PROSITE" id="PS00196">
    <property type="entry name" value="COPPER_BLUE"/>
    <property type="match status" value="1"/>
</dbReference>
<keyword evidence="8" id="KW-0472">Membrane</keyword>
<dbReference type="NCBIfam" id="TIGR02656">
    <property type="entry name" value="cyanin_plasto"/>
    <property type="match status" value="1"/>
</dbReference>
<dbReference type="PANTHER" id="PTHR34192:SF10">
    <property type="entry name" value="PLASTOCYANIN MAJOR ISOFORM, CHLOROPLASTIC-RELATED"/>
    <property type="match status" value="1"/>
</dbReference>
<dbReference type="GO" id="GO:0009055">
    <property type="term" value="F:electron transfer activity"/>
    <property type="evidence" value="ECO:0007669"/>
    <property type="project" value="InterPro"/>
</dbReference>
<dbReference type="SUPFAM" id="SSF49503">
    <property type="entry name" value="Cupredoxins"/>
    <property type="match status" value="1"/>
</dbReference>
<dbReference type="PANTHER" id="PTHR34192">
    <property type="entry name" value="PLASTOCYANIN MAJOR ISOFORM, CHLOROPLASTIC-RELATED"/>
    <property type="match status" value="1"/>
</dbReference>
<keyword evidence="6 9" id="KW-0186">Copper</keyword>
<evidence type="ECO:0000256" key="3">
    <source>
        <dbReference type="ARBA" id="ARBA00022448"/>
    </source>
</evidence>
<evidence type="ECO:0000313" key="13">
    <source>
        <dbReference type="Proteomes" id="UP000266841"/>
    </source>
</evidence>
<feature type="signal peptide" evidence="10">
    <location>
        <begin position="1"/>
        <end position="15"/>
    </location>
</feature>
<keyword evidence="5" id="KW-0249">Electron transport</keyword>
<comment type="subcellular location">
    <subcellularLocation>
        <location evidence="1">Plastid</location>
        <location evidence="1">Chloroplast thylakoid membrane</location>
        <topology evidence="1">Peripheral membrane protein</topology>
        <orientation evidence="1">Lumenal side</orientation>
    </subcellularLocation>
</comment>
<dbReference type="Pfam" id="PF00127">
    <property type="entry name" value="Copper-bind"/>
    <property type="match status" value="1"/>
</dbReference>
<organism evidence="12 13">
    <name type="scientific">Thalassiosira oceanica</name>
    <name type="common">Marine diatom</name>
    <dbReference type="NCBI Taxonomy" id="159749"/>
    <lineage>
        <taxon>Eukaryota</taxon>
        <taxon>Sar</taxon>
        <taxon>Stramenopiles</taxon>
        <taxon>Ochrophyta</taxon>
        <taxon>Bacillariophyta</taxon>
        <taxon>Coscinodiscophyceae</taxon>
        <taxon>Thalassiosirophycidae</taxon>
        <taxon>Thalassiosirales</taxon>
        <taxon>Thalassiosiraceae</taxon>
        <taxon>Thalassiosira</taxon>
    </lineage>
</organism>
<dbReference type="InterPro" id="IPR001235">
    <property type="entry name" value="Copper_blue_Plastocyanin"/>
</dbReference>
<name>K0SZ08_THAOC</name>
<evidence type="ECO:0000256" key="1">
    <source>
        <dbReference type="ARBA" id="ARBA00004622"/>
    </source>
</evidence>
<gene>
    <name evidence="12" type="ORF">THAOC_06915</name>
</gene>
<dbReference type="InterPro" id="IPR008972">
    <property type="entry name" value="Cupredoxin"/>
</dbReference>
<reference evidence="12 13" key="1">
    <citation type="journal article" date="2012" name="Genome Biol.">
        <title>Genome and low-iron response of an oceanic diatom adapted to chronic iron limitation.</title>
        <authorList>
            <person name="Lommer M."/>
            <person name="Specht M."/>
            <person name="Roy A.S."/>
            <person name="Kraemer L."/>
            <person name="Andreson R."/>
            <person name="Gutowska M.A."/>
            <person name="Wolf J."/>
            <person name="Bergner S.V."/>
            <person name="Schilhabel M.B."/>
            <person name="Klostermeier U.C."/>
            <person name="Beiko R.G."/>
            <person name="Rosenstiel P."/>
            <person name="Hippler M."/>
            <person name="Laroche J."/>
        </authorList>
    </citation>
    <scope>NUCLEOTIDE SEQUENCE [LARGE SCALE GENOMIC DNA]</scope>
    <source>
        <strain evidence="12 13">CCMP1005</strain>
    </source>
</reference>
<feature type="binding site" evidence="9">
    <location>
        <position position="216"/>
    </location>
    <ligand>
        <name>Cu cation</name>
        <dbReference type="ChEBI" id="CHEBI:23378"/>
    </ligand>
</feature>
<dbReference type="Proteomes" id="UP000266841">
    <property type="component" value="Unassembled WGS sequence"/>
</dbReference>
<comment type="cofactor">
    <cofactor evidence="9">
        <name>Cu(2+)</name>
        <dbReference type="ChEBI" id="CHEBI:29036"/>
    </cofactor>
    <text evidence="9">The crystal structure with reduced Cu(1+) has also been determined.</text>
</comment>
<evidence type="ECO:0000256" key="2">
    <source>
        <dbReference type="ARBA" id="ARBA00005338"/>
    </source>
</evidence>
<feature type="binding site" evidence="9">
    <location>
        <position position="171"/>
    </location>
    <ligand>
        <name>Cu cation</name>
        <dbReference type="ChEBI" id="CHEBI:23378"/>
    </ligand>
</feature>
<dbReference type="AlphaFoldDB" id="K0SZ08"/>
<evidence type="ECO:0000256" key="9">
    <source>
        <dbReference type="PIRSR" id="PIRSR602387-1"/>
    </source>
</evidence>
<sequence length="255" mass="27451">MKFVLAACLAAAVSAEGLRKAEPEIESNHLDLELEINGERQLFPLLPGTKCPTGHTCRTRAVEGGVSPMINSLKRNIKTPLAMSMDWIDMNGELETVVMSDNFCTRRNAMAKAAGLAAGLSMAAVSAPAYAAQTVEVKMGADSGLLVFEPAKVTVCKGDTVKWINNKAGPHNVVFDEDNIPDGVDQEKISMDDQLGEPGDTFEMKFDTAGTYGYYCEPHRGAGMQATLLFSKLDSVVSFSIRYQGALSDPLHDSN</sequence>
<dbReference type="eggNOG" id="ENOG502RXIY">
    <property type="taxonomic scope" value="Eukaryota"/>
</dbReference>
<dbReference type="EMBL" id="AGNL01006995">
    <property type="protein sequence ID" value="EJK71623.1"/>
    <property type="molecule type" value="Genomic_DNA"/>
</dbReference>
<keyword evidence="7" id="KW-0793">Thylakoid</keyword>
<protein>
    <submittedName>
        <fullName evidence="12">Plastocyanin</fullName>
    </submittedName>
</protein>
<evidence type="ECO:0000256" key="4">
    <source>
        <dbReference type="ARBA" id="ARBA00022723"/>
    </source>
</evidence>
<dbReference type="OrthoDB" id="197281at2759"/>
<feature type="binding site" evidence="9">
    <location>
        <position position="224"/>
    </location>
    <ligand>
        <name>Cu cation</name>
        <dbReference type="ChEBI" id="CHEBI:23378"/>
    </ligand>
</feature>
<dbReference type="PRINTS" id="PR00157">
    <property type="entry name" value="PLASTOCYANIN"/>
</dbReference>
<evidence type="ECO:0000256" key="7">
    <source>
        <dbReference type="ARBA" id="ARBA00023078"/>
    </source>
</evidence>
<comment type="similarity">
    <text evidence="2">Belongs to the plastocyanin family.</text>
</comment>
<evidence type="ECO:0000259" key="11">
    <source>
        <dbReference type="Pfam" id="PF00127"/>
    </source>
</evidence>